<evidence type="ECO:0000256" key="2">
    <source>
        <dbReference type="SAM" id="MobiDB-lite"/>
    </source>
</evidence>
<dbReference type="Gene3D" id="2.60.40.1220">
    <property type="match status" value="1"/>
</dbReference>
<organism evidence="4">
    <name type="scientific">marine metagenome</name>
    <dbReference type="NCBI Taxonomy" id="408172"/>
    <lineage>
        <taxon>unclassified sequences</taxon>
        <taxon>metagenomes</taxon>
        <taxon>ecological metagenomes</taxon>
    </lineage>
</organism>
<gene>
    <name evidence="4" type="ORF">METZ01_LOCUS262308</name>
</gene>
<evidence type="ECO:0000259" key="3">
    <source>
        <dbReference type="Pfam" id="PF13205"/>
    </source>
</evidence>
<name>A0A382JB54_9ZZZZ</name>
<dbReference type="InterPro" id="IPR032812">
    <property type="entry name" value="SbsA_Ig"/>
</dbReference>
<dbReference type="AlphaFoldDB" id="A0A382JB54"/>
<dbReference type="InterPro" id="IPR014755">
    <property type="entry name" value="Cu-Rt/internalin_Ig-like"/>
</dbReference>
<feature type="non-terminal residue" evidence="4">
    <location>
        <position position="1"/>
    </location>
</feature>
<reference evidence="4" key="1">
    <citation type="submission" date="2018-05" db="EMBL/GenBank/DDBJ databases">
        <authorList>
            <person name="Lanie J.A."/>
            <person name="Ng W.-L."/>
            <person name="Kazmierczak K.M."/>
            <person name="Andrzejewski T.M."/>
            <person name="Davidsen T.M."/>
            <person name="Wayne K.J."/>
            <person name="Tettelin H."/>
            <person name="Glass J.I."/>
            <person name="Rusch D."/>
            <person name="Podicherti R."/>
            <person name="Tsui H.-C.T."/>
            <person name="Winkler M.E."/>
        </authorList>
    </citation>
    <scope>NUCLEOTIDE SEQUENCE</scope>
</reference>
<feature type="region of interest" description="Disordered" evidence="2">
    <location>
        <begin position="1"/>
        <end position="23"/>
    </location>
</feature>
<feature type="non-terminal residue" evidence="4">
    <location>
        <position position="250"/>
    </location>
</feature>
<accession>A0A382JB54</accession>
<dbReference type="EMBL" id="UINC01073230">
    <property type="protein sequence ID" value="SVC09454.1"/>
    <property type="molecule type" value="Genomic_DNA"/>
</dbReference>
<keyword evidence="1" id="KW-0732">Signal</keyword>
<protein>
    <recommendedName>
        <fullName evidence="3">SbsA Ig-like domain-containing protein</fullName>
    </recommendedName>
</protein>
<sequence>MSSSPSESNSYKTFSVSPSSSLSSSTTYKIRVTTGVKDFSGNTLSSQYETSTGFTTGLSSVSAWVNASDSRIALDWKSDSFIYMCLVSDYTYATHGSYSSSNSRLTWWDNSYNTVTTSGSNILLNSATYVPAVLTSACNPFWTNSTSENTYYTNAARSIGFWGFTYTISSTSYTDYLRMSTISSRRASDSNYYTYGLDYSGNTITGYYLTSIGVWYIVDTSDSNYHQYYAFVMNSSNSGTSSGSYFLYNV</sequence>
<evidence type="ECO:0000313" key="4">
    <source>
        <dbReference type="EMBL" id="SVC09454.1"/>
    </source>
</evidence>
<feature type="domain" description="SbsA Ig-like" evidence="3">
    <location>
        <begin position="7"/>
        <end position="56"/>
    </location>
</feature>
<evidence type="ECO:0000256" key="1">
    <source>
        <dbReference type="ARBA" id="ARBA00022729"/>
    </source>
</evidence>
<proteinExistence type="predicted"/>
<dbReference type="Pfam" id="PF13205">
    <property type="entry name" value="Big_5"/>
    <property type="match status" value="1"/>
</dbReference>
<feature type="compositionally biased region" description="Polar residues" evidence="2">
    <location>
        <begin position="1"/>
        <end position="14"/>
    </location>
</feature>